<dbReference type="PANTHER" id="PTHR30313:SF2">
    <property type="entry name" value="DNA PRIMASE"/>
    <property type="match status" value="1"/>
</dbReference>
<dbReference type="GO" id="GO:0005737">
    <property type="term" value="C:cytoplasm"/>
    <property type="evidence" value="ECO:0007669"/>
    <property type="project" value="TreeGrafter"/>
</dbReference>
<dbReference type="Pfam" id="PF13362">
    <property type="entry name" value="Toprim_3"/>
    <property type="match status" value="1"/>
</dbReference>
<keyword evidence="6" id="KW-0804">Transcription</keyword>
<evidence type="ECO:0000256" key="1">
    <source>
        <dbReference type="ARBA" id="ARBA00022478"/>
    </source>
</evidence>
<evidence type="ECO:0000256" key="2">
    <source>
        <dbReference type="ARBA" id="ARBA00022515"/>
    </source>
</evidence>
<dbReference type="Pfam" id="PF23639">
    <property type="entry name" value="DUF7146"/>
    <property type="match status" value="1"/>
</dbReference>
<feature type="domain" description="DUF7146" evidence="8">
    <location>
        <begin position="93"/>
        <end position="194"/>
    </location>
</feature>
<dbReference type="GO" id="GO:0016779">
    <property type="term" value="F:nucleotidyltransferase activity"/>
    <property type="evidence" value="ECO:0007669"/>
    <property type="project" value="UniProtKB-KW"/>
</dbReference>
<dbReference type="SUPFAM" id="SSF56731">
    <property type="entry name" value="DNA primase core"/>
    <property type="match status" value="1"/>
</dbReference>
<keyword evidence="1" id="KW-0240">DNA-directed RNA polymerase</keyword>
<keyword evidence="3" id="KW-0808">Transferase</keyword>
<organism evidence="9 10">
    <name type="scientific">Nitrobacter vulgaris</name>
    <dbReference type="NCBI Taxonomy" id="29421"/>
    <lineage>
        <taxon>Bacteria</taxon>
        <taxon>Pseudomonadati</taxon>
        <taxon>Pseudomonadota</taxon>
        <taxon>Alphaproteobacteria</taxon>
        <taxon>Hyphomicrobiales</taxon>
        <taxon>Nitrobacteraceae</taxon>
        <taxon>Nitrobacter</taxon>
    </lineage>
</organism>
<dbReference type="GO" id="GO:0000428">
    <property type="term" value="C:DNA-directed RNA polymerase complex"/>
    <property type="evidence" value="ECO:0007669"/>
    <property type="project" value="UniProtKB-KW"/>
</dbReference>
<dbReference type="GO" id="GO:0003677">
    <property type="term" value="F:DNA binding"/>
    <property type="evidence" value="ECO:0007669"/>
    <property type="project" value="InterPro"/>
</dbReference>
<evidence type="ECO:0000256" key="5">
    <source>
        <dbReference type="ARBA" id="ARBA00022705"/>
    </source>
</evidence>
<proteinExistence type="predicted"/>
<dbReference type="STRING" id="29421.B2M20_10325"/>
<keyword evidence="10" id="KW-1185">Reference proteome</keyword>
<dbReference type="EMBL" id="MWPQ01000040">
    <property type="protein sequence ID" value="OPH82909.1"/>
    <property type="molecule type" value="Genomic_DNA"/>
</dbReference>
<dbReference type="CDD" id="cd01029">
    <property type="entry name" value="TOPRIM_primases"/>
    <property type="match status" value="1"/>
</dbReference>
<dbReference type="InterPro" id="IPR036977">
    <property type="entry name" value="DNA_primase_Znf_CHC2"/>
</dbReference>
<gene>
    <name evidence="9" type="ORF">B2M20_10325</name>
</gene>
<evidence type="ECO:0000256" key="6">
    <source>
        <dbReference type="ARBA" id="ARBA00023163"/>
    </source>
</evidence>
<dbReference type="AlphaFoldDB" id="A0A1V4HYG5"/>
<protein>
    <submittedName>
        <fullName evidence="9">Virulence-associated protein E</fullName>
    </submittedName>
</protein>
<dbReference type="Gene3D" id="3.90.580.10">
    <property type="entry name" value="Zinc finger, CHC2-type domain"/>
    <property type="match status" value="1"/>
</dbReference>
<dbReference type="RefSeq" id="WP_079446939.1">
    <property type="nucleotide sequence ID" value="NZ_MWPQ01000040.1"/>
</dbReference>
<evidence type="ECO:0000259" key="8">
    <source>
        <dbReference type="Pfam" id="PF23639"/>
    </source>
</evidence>
<dbReference type="InterPro" id="IPR006171">
    <property type="entry name" value="TOPRIM_dom"/>
</dbReference>
<keyword evidence="5" id="KW-0235">DNA replication</keyword>
<sequence length="297" mass="31546">MTAETIAKALGGHRAGATWMARCPVHEDRNPSLSINAGNDGKVLVRCHAGCDQRDLIAALQERGLWQTKGRVSGITRDPRRRPADEPDADALKRSAAALAIWQASHAAEGTPVATYLHSRGLDLPASSALRFHAGLKHPSGGVWPAMVALVTHGATGSPIAVHRTFLARDGGGKAPVDPPKMMLGPCRGGVVRLCEPDDVLMVGEGIETCLAAIQASGKPAWAALSTSGLRSLDLPRDVRDVIVLADGDEPGEAAAQHCARRWKREGRRVRIARPPQGMDFNDLLKAHNPSLTEGAR</sequence>
<dbReference type="GO" id="GO:0006269">
    <property type="term" value="P:DNA replication, synthesis of primer"/>
    <property type="evidence" value="ECO:0007669"/>
    <property type="project" value="UniProtKB-KW"/>
</dbReference>
<dbReference type="InterPro" id="IPR055570">
    <property type="entry name" value="DUF7146"/>
</dbReference>
<evidence type="ECO:0000313" key="10">
    <source>
        <dbReference type="Proteomes" id="UP000189940"/>
    </source>
</evidence>
<dbReference type="InterPro" id="IPR034154">
    <property type="entry name" value="TOPRIM_DnaG/twinkle"/>
</dbReference>
<evidence type="ECO:0000313" key="9">
    <source>
        <dbReference type="EMBL" id="OPH82909.1"/>
    </source>
</evidence>
<keyword evidence="2" id="KW-0639">Primosome</keyword>
<reference evidence="9 10" key="1">
    <citation type="submission" date="2017-02" db="EMBL/GenBank/DDBJ databases">
        <title>Genome sequence of the nitrite-oxidizing bacterium Nitrobacter vulgaris strain Ab1.</title>
        <authorList>
            <person name="Mellbye B.L."/>
            <person name="Davis E.W."/>
            <person name="Spieck E."/>
            <person name="Chang J.H."/>
            <person name="Bottomley P.J."/>
            <person name="Sayavedra-Soto L.A."/>
        </authorList>
    </citation>
    <scope>NUCLEOTIDE SEQUENCE [LARGE SCALE GENOMIC DNA]</scope>
    <source>
        <strain evidence="9 10">Ab1</strain>
    </source>
</reference>
<dbReference type="InterPro" id="IPR050219">
    <property type="entry name" value="DnaG_primase"/>
</dbReference>
<evidence type="ECO:0000259" key="7">
    <source>
        <dbReference type="Pfam" id="PF13362"/>
    </source>
</evidence>
<feature type="domain" description="Toprim" evidence="7">
    <location>
        <begin position="201"/>
        <end position="288"/>
    </location>
</feature>
<evidence type="ECO:0000256" key="3">
    <source>
        <dbReference type="ARBA" id="ARBA00022679"/>
    </source>
</evidence>
<keyword evidence="4" id="KW-0548">Nucleotidyltransferase</keyword>
<dbReference type="PANTHER" id="PTHR30313">
    <property type="entry name" value="DNA PRIMASE"/>
    <property type="match status" value="1"/>
</dbReference>
<dbReference type="Proteomes" id="UP000189940">
    <property type="component" value="Unassembled WGS sequence"/>
</dbReference>
<dbReference type="OrthoDB" id="34187at2"/>
<name>A0A1V4HYG5_NITVU</name>
<evidence type="ECO:0000256" key="4">
    <source>
        <dbReference type="ARBA" id="ARBA00022695"/>
    </source>
</evidence>
<accession>A0A1V4HYG5</accession>
<dbReference type="GO" id="GO:1990077">
    <property type="term" value="C:primosome complex"/>
    <property type="evidence" value="ECO:0007669"/>
    <property type="project" value="UniProtKB-KW"/>
</dbReference>
<dbReference type="SUPFAM" id="SSF57783">
    <property type="entry name" value="Zinc beta-ribbon"/>
    <property type="match status" value="1"/>
</dbReference>
<comment type="caution">
    <text evidence="9">The sequence shown here is derived from an EMBL/GenBank/DDBJ whole genome shotgun (WGS) entry which is preliminary data.</text>
</comment>
<dbReference type="Gene3D" id="3.40.1360.10">
    <property type="match status" value="1"/>
</dbReference>
<dbReference type="GO" id="GO:0008270">
    <property type="term" value="F:zinc ion binding"/>
    <property type="evidence" value="ECO:0007669"/>
    <property type="project" value="InterPro"/>
</dbReference>